<dbReference type="Gene3D" id="1.10.287.470">
    <property type="entry name" value="Helix hairpin bin"/>
    <property type="match status" value="1"/>
</dbReference>
<accession>A0ABM8PVT0</accession>
<evidence type="ECO:0000256" key="2">
    <source>
        <dbReference type="SAM" id="Phobius"/>
    </source>
</evidence>
<feature type="transmembrane region" description="Helical" evidence="2">
    <location>
        <begin position="12"/>
        <end position="31"/>
    </location>
</feature>
<protein>
    <submittedName>
        <fullName evidence="4">Secretion protein HlyD</fullName>
    </submittedName>
</protein>
<evidence type="ECO:0000313" key="4">
    <source>
        <dbReference type="EMBL" id="CAD7051231.1"/>
    </source>
</evidence>
<keyword evidence="1" id="KW-0175">Coiled coil</keyword>
<keyword evidence="2" id="KW-1133">Transmembrane helix</keyword>
<keyword evidence="2" id="KW-0472">Membrane</keyword>
<dbReference type="EMBL" id="CABFWE030000011">
    <property type="protein sequence ID" value="CAD7051231.1"/>
    <property type="molecule type" value="Genomic_DNA"/>
</dbReference>
<reference evidence="4 5" key="1">
    <citation type="submission" date="2020-11" db="EMBL/GenBank/DDBJ databases">
        <authorList>
            <person name="Lassalle F."/>
        </authorList>
    </citation>
    <scope>NUCLEOTIDE SEQUENCE [LARGE SCALE GENOMIC DNA]</scope>
    <source>
        <strain evidence="4 5">AB21</strain>
    </source>
</reference>
<keyword evidence="5" id="KW-1185">Reference proteome</keyword>
<evidence type="ECO:0000256" key="1">
    <source>
        <dbReference type="SAM" id="Coils"/>
    </source>
</evidence>
<feature type="domain" description="Multidrug resistance protein MdtA-like barrel-sandwich hybrid" evidence="3">
    <location>
        <begin position="54"/>
        <end position="217"/>
    </location>
</feature>
<dbReference type="Pfam" id="PF25917">
    <property type="entry name" value="BSH_RND"/>
    <property type="match status" value="1"/>
</dbReference>
<evidence type="ECO:0000313" key="5">
    <source>
        <dbReference type="Proteomes" id="UP000601041"/>
    </source>
</evidence>
<dbReference type="Proteomes" id="UP000601041">
    <property type="component" value="Unassembled WGS sequence"/>
</dbReference>
<dbReference type="SUPFAM" id="SSF111369">
    <property type="entry name" value="HlyD-like secretion proteins"/>
    <property type="match status" value="2"/>
</dbReference>
<feature type="coiled-coil region" evidence="1">
    <location>
        <begin position="146"/>
        <end position="187"/>
    </location>
</feature>
<feature type="coiled-coil region" evidence="1">
    <location>
        <begin position="87"/>
        <end position="121"/>
    </location>
</feature>
<gene>
    <name evidence="4" type="ORF">RHAB21_04279</name>
</gene>
<dbReference type="PANTHER" id="PTHR30438:SF2">
    <property type="entry name" value="MEMBRANE PROTEIN"/>
    <property type="match status" value="1"/>
</dbReference>
<organism evidence="4 5">
    <name type="scientific">Pseudorhizobium halotolerans</name>
    <dbReference type="NCBI Taxonomy" id="1233081"/>
    <lineage>
        <taxon>Bacteria</taxon>
        <taxon>Pseudomonadati</taxon>
        <taxon>Pseudomonadota</taxon>
        <taxon>Alphaproteobacteria</taxon>
        <taxon>Hyphomicrobiales</taxon>
        <taxon>Rhizobiaceae</taxon>
        <taxon>Rhizobium/Agrobacterium group</taxon>
        <taxon>Pseudorhizobium</taxon>
    </lineage>
</organism>
<evidence type="ECO:0000259" key="3">
    <source>
        <dbReference type="Pfam" id="PF25917"/>
    </source>
</evidence>
<sequence length="343" mass="37385">MDTTWRDKGIVRWTIIGLLVVAFLGAAAWYVNEQNNRGLPEGFAAGNGRLEADQIDLATRLGGRVAEIRVSEGDLVHAGDVVAVMDTSELQALLSSARADAARAESQINEVRALIQQREADLALARIEFQRTGQLAERGVQSQALADRAKATLAVAEAAVEAAQAQLSTAERAVEAARALATRYETQIADSTLTAPVFGRILYRLAQPGEVIAAGGRVVTIINLTQVYMEIFLPAADTMRTPIGAEARIRLDNIDYAIPARVSFVSPEAQFTPRTVETYEERADLMFRIRVRVPEELVRTYVDHVRTGLRGVATIRLSGNDTEPWPAEFVGKPIPEDALPKAE</sequence>
<dbReference type="Gene3D" id="2.40.30.170">
    <property type="match status" value="1"/>
</dbReference>
<dbReference type="RefSeq" id="WP_142589287.1">
    <property type="nucleotide sequence ID" value="NZ_CABFWE030000011.1"/>
</dbReference>
<name>A0ABM8PVT0_9HYPH</name>
<dbReference type="InterPro" id="IPR058625">
    <property type="entry name" value="MdtA-like_BSH"/>
</dbReference>
<dbReference type="PANTHER" id="PTHR30438">
    <property type="entry name" value="36 KDA ANTIGEN-RELATED"/>
    <property type="match status" value="1"/>
</dbReference>
<comment type="caution">
    <text evidence="4">The sequence shown here is derived from an EMBL/GenBank/DDBJ whole genome shotgun (WGS) entry which is preliminary data.</text>
</comment>
<keyword evidence="2" id="KW-0812">Transmembrane</keyword>
<dbReference type="Gene3D" id="2.40.50.100">
    <property type="match status" value="1"/>
</dbReference>
<proteinExistence type="predicted"/>